<dbReference type="RefSeq" id="WP_394836279.1">
    <property type="nucleotide sequence ID" value="NZ_CP089929.1"/>
</dbReference>
<evidence type="ECO:0000313" key="1">
    <source>
        <dbReference type="EMBL" id="WXB06633.1"/>
    </source>
</evidence>
<evidence type="ECO:0000313" key="2">
    <source>
        <dbReference type="Proteomes" id="UP001374803"/>
    </source>
</evidence>
<dbReference type="EMBL" id="CP089983">
    <property type="protein sequence ID" value="WXB06633.1"/>
    <property type="molecule type" value="Genomic_DNA"/>
</dbReference>
<reference evidence="1" key="1">
    <citation type="submission" date="2021-12" db="EMBL/GenBank/DDBJ databases">
        <title>Discovery of the Pendulisporaceae a myxobacterial family with distinct sporulation behavior and unique specialized metabolism.</title>
        <authorList>
            <person name="Garcia R."/>
            <person name="Popoff A."/>
            <person name="Bader C.D."/>
            <person name="Loehr J."/>
            <person name="Walesch S."/>
            <person name="Walt C."/>
            <person name="Boldt J."/>
            <person name="Bunk B."/>
            <person name="Haeckl F.J.F.P.J."/>
            <person name="Gunesch A.P."/>
            <person name="Birkelbach J."/>
            <person name="Nuebel U."/>
            <person name="Pietschmann T."/>
            <person name="Bach T."/>
            <person name="Mueller R."/>
        </authorList>
    </citation>
    <scope>NUCLEOTIDE SEQUENCE</scope>
    <source>
        <strain evidence="1">MSr11367</strain>
    </source>
</reference>
<protein>
    <submittedName>
        <fullName evidence="1">Uncharacterized protein</fullName>
    </submittedName>
</protein>
<dbReference type="Proteomes" id="UP001374803">
    <property type="component" value="Chromosome"/>
</dbReference>
<organism evidence="1 2">
    <name type="scientific">Pendulispora rubella</name>
    <dbReference type="NCBI Taxonomy" id="2741070"/>
    <lineage>
        <taxon>Bacteria</taxon>
        <taxon>Pseudomonadati</taxon>
        <taxon>Myxococcota</taxon>
        <taxon>Myxococcia</taxon>
        <taxon>Myxococcales</taxon>
        <taxon>Sorangiineae</taxon>
        <taxon>Pendulisporaceae</taxon>
        <taxon>Pendulispora</taxon>
    </lineage>
</organism>
<keyword evidence="2" id="KW-1185">Reference proteome</keyword>
<accession>A0ABZ2L6W9</accession>
<proteinExistence type="predicted"/>
<gene>
    <name evidence="1" type="ORF">LVJ94_05170</name>
</gene>
<sequence>MDQECQLAEITFEALTESRATEVASNARKSLEDAPLLSEALRKALGPVLQVGGHGAPVAMNRGKYLVEFTAEGNAALRNGLVTFLQRTDGRAQATLVSRVGTIQENAVLGRAATQGAAVAISVVHVAILLAVQAQLVTMERSLARIEMKLDTVQLHLDDQQRSRVHGLLRLLRTLGEEMAASDWASDDLLRWKISLDRADTDFHELDYFATQQSEAAAKRINDLPVNATWLGPTGVTLLQQLEEAVKRDRHHQDMRLSCLLGRLAVARLRAALGAHASVDEIRAKIEKATLAAREHEARVVDRALAFTTKLRPHTFESNARRKLRDEACSFREHVERVGGALSRQLAALEAKHRIEVRALLDVDDGTVRNAELLESG</sequence>
<name>A0ABZ2L6W9_9BACT</name>